<comment type="caution">
    <text evidence="5">The sequence shown here is derived from an EMBL/GenBank/DDBJ whole genome shotgun (WGS) entry which is preliminary data.</text>
</comment>
<dbReference type="RefSeq" id="WP_170305133.1">
    <property type="nucleotide sequence ID" value="NZ_BAAAMZ010000010.1"/>
</dbReference>
<comment type="pathway">
    <text evidence="3">Lipid metabolism; fatty acid biosynthesis.</text>
</comment>
<dbReference type="PROSITE" id="PS50075">
    <property type="entry name" value="CARRIER"/>
    <property type="match status" value="1"/>
</dbReference>
<organism evidence="5 6">
    <name type="scientific">Kitasatospora viridis</name>
    <dbReference type="NCBI Taxonomy" id="281105"/>
    <lineage>
        <taxon>Bacteria</taxon>
        <taxon>Bacillati</taxon>
        <taxon>Actinomycetota</taxon>
        <taxon>Actinomycetes</taxon>
        <taxon>Kitasatosporales</taxon>
        <taxon>Streptomycetaceae</taxon>
        <taxon>Kitasatospora</taxon>
    </lineage>
</organism>
<keyword evidence="6" id="KW-1185">Reference proteome</keyword>
<keyword evidence="3" id="KW-0276">Fatty acid metabolism</keyword>
<evidence type="ECO:0000256" key="2">
    <source>
        <dbReference type="ARBA" id="ARBA00022553"/>
    </source>
</evidence>
<dbReference type="Proteomes" id="UP000317940">
    <property type="component" value="Unassembled WGS sequence"/>
</dbReference>
<proteinExistence type="inferred from homology"/>
<evidence type="ECO:0000256" key="3">
    <source>
        <dbReference type="HAMAP-Rule" id="MF_01217"/>
    </source>
</evidence>
<dbReference type="AlphaFoldDB" id="A0A561TW82"/>
<evidence type="ECO:0000259" key="4">
    <source>
        <dbReference type="PROSITE" id="PS50075"/>
    </source>
</evidence>
<dbReference type="InterPro" id="IPR009081">
    <property type="entry name" value="PP-bd_ACP"/>
</dbReference>
<keyword evidence="3" id="KW-0444">Lipid biosynthesis</keyword>
<protein>
    <recommendedName>
        <fullName evidence="3">Acyl carrier protein</fullName>
        <shortName evidence="3">ACP</shortName>
    </recommendedName>
</protein>
<keyword evidence="3" id="KW-0275">Fatty acid biosynthesis</keyword>
<keyword evidence="2 3" id="KW-0597">Phosphoprotein</keyword>
<dbReference type="SUPFAM" id="SSF47336">
    <property type="entry name" value="ACP-like"/>
    <property type="match status" value="1"/>
</dbReference>
<dbReference type="UniPathway" id="UPA00094"/>
<keyword evidence="1 3" id="KW-0596">Phosphopantetheine</keyword>
<dbReference type="GO" id="GO:0005737">
    <property type="term" value="C:cytoplasm"/>
    <property type="evidence" value="ECO:0007669"/>
    <property type="project" value="UniProtKB-SubCell"/>
</dbReference>
<comment type="PTM">
    <text evidence="3">4'-phosphopantetheine is transferred from CoA to a specific serine of apo-ACP by AcpS. This modification is essential for activity because fatty acids are bound in thioester linkage to the sulfhydryl of the prosthetic group.</text>
</comment>
<evidence type="ECO:0000256" key="1">
    <source>
        <dbReference type="ARBA" id="ARBA00022450"/>
    </source>
</evidence>
<reference evidence="5 6" key="1">
    <citation type="submission" date="2019-06" db="EMBL/GenBank/DDBJ databases">
        <title>Sequencing the genomes of 1000 actinobacteria strains.</title>
        <authorList>
            <person name="Klenk H.-P."/>
        </authorList>
    </citation>
    <scope>NUCLEOTIDE SEQUENCE [LARGE SCALE GENOMIC DNA]</scope>
    <source>
        <strain evidence="5 6">DSM 44826</strain>
    </source>
</reference>
<comment type="caution">
    <text evidence="3">Lacks conserved residue(s) required for the propagation of feature annotation.</text>
</comment>
<evidence type="ECO:0000313" key="5">
    <source>
        <dbReference type="EMBL" id="TWF91362.1"/>
    </source>
</evidence>
<comment type="function">
    <text evidence="3">Carrier of the growing fatty acid chain in fatty acid biosynthesis.</text>
</comment>
<comment type="similarity">
    <text evidence="3">Belongs to the acyl carrier protein (ACP) family.</text>
</comment>
<dbReference type="InterPro" id="IPR036736">
    <property type="entry name" value="ACP-like_sf"/>
</dbReference>
<dbReference type="Pfam" id="PF00550">
    <property type="entry name" value="PP-binding"/>
    <property type="match status" value="1"/>
</dbReference>
<comment type="subcellular location">
    <subcellularLocation>
        <location evidence="3">Cytoplasm</location>
    </subcellularLocation>
</comment>
<feature type="domain" description="Carrier" evidence="4">
    <location>
        <begin position="2"/>
        <end position="77"/>
    </location>
</feature>
<dbReference type="HAMAP" id="MF_01217">
    <property type="entry name" value="Acyl_carrier"/>
    <property type="match status" value="1"/>
</dbReference>
<dbReference type="InterPro" id="IPR003231">
    <property type="entry name" value="ACP"/>
</dbReference>
<evidence type="ECO:0000313" key="6">
    <source>
        <dbReference type="Proteomes" id="UP000317940"/>
    </source>
</evidence>
<keyword evidence="3" id="KW-0963">Cytoplasm</keyword>
<sequence>MSSIAEQVRHIVAEQLGVADALVTPEAAFADDLDISPKQSALLRRQIEQELDVELPKDEAKNLVTVGDLIRHVEQHRG</sequence>
<dbReference type="Gene3D" id="1.10.1200.10">
    <property type="entry name" value="ACP-like"/>
    <property type="match status" value="1"/>
</dbReference>
<accession>A0A561TW82</accession>
<dbReference type="GO" id="GO:0000036">
    <property type="term" value="F:acyl carrier activity"/>
    <property type="evidence" value="ECO:0007669"/>
    <property type="project" value="UniProtKB-UniRule"/>
</dbReference>
<name>A0A561TW82_9ACTN</name>
<keyword evidence="3" id="KW-0443">Lipid metabolism</keyword>
<dbReference type="EMBL" id="VIWT01000002">
    <property type="protein sequence ID" value="TWF91362.1"/>
    <property type="molecule type" value="Genomic_DNA"/>
</dbReference>
<gene>
    <name evidence="3" type="primary">acpP</name>
    <name evidence="5" type="ORF">FHX73_12474</name>
</gene>